<evidence type="ECO:0000256" key="1">
    <source>
        <dbReference type="SAM" id="MobiDB-lite"/>
    </source>
</evidence>
<dbReference type="AlphaFoldDB" id="A0A8J3II23"/>
<evidence type="ECO:0000313" key="3">
    <source>
        <dbReference type="EMBL" id="GHO92810.1"/>
    </source>
</evidence>
<gene>
    <name evidence="3" type="ORF">KSF_028580</name>
</gene>
<organism evidence="3 4">
    <name type="scientific">Reticulibacter mediterranei</name>
    <dbReference type="NCBI Taxonomy" id="2778369"/>
    <lineage>
        <taxon>Bacteria</taxon>
        <taxon>Bacillati</taxon>
        <taxon>Chloroflexota</taxon>
        <taxon>Ktedonobacteria</taxon>
        <taxon>Ktedonobacterales</taxon>
        <taxon>Reticulibacteraceae</taxon>
        <taxon>Reticulibacter</taxon>
    </lineage>
</organism>
<reference evidence="3" key="1">
    <citation type="submission" date="2020-10" db="EMBL/GenBank/DDBJ databases">
        <title>Taxonomic study of unclassified bacteria belonging to the class Ktedonobacteria.</title>
        <authorList>
            <person name="Yabe S."/>
            <person name="Wang C.M."/>
            <person name="Zheng Y."/>
            <person name="Sakai Y."/>
            <person name="Cavaletti L."/>
            <person name="Monciardini P."/>
            <person name="Donadio S."/>
        </authorList>
    </citation>
    <scope>NUCLEOTIDE SEQUENCE</scope>
    <source>
        <strain evidence="3">ID150040</strain>
    </source>
</reference>
<name>A0A8J3II23_9CHLR</name>
<dbReference type="RefSeq" id="WP_220203625.1">
    <property type="nucleotide sequence ID" value="NZ_BNJK01000001.1"/>
</dbReference>
<evidence type="ECO:0000313" key="4">
    <source>
        <dbReference type="Proteomes" id="UP000597444"/>
    </source>
</evidence>
<comment type="caution">
    <text evidence="3">The sequence shown here is derived from an EMBL/GenBank/DDBJ whole genome shotgun (WGS) entry which is preliminary data.</text>
</comment>
<proteinExistence type="predicted"/>
<protein>
    <submittedName>
        <fullName evidence="3">Uncharacterized protein</fullName>
    </submittedName>
</protein>
<keyword evidence="2" id="KW-0472">Membrane</keyword>
<evidence type="ECO:0000256" key="2">
    <source>
        <dbReference type="SAM" id="Phobius"/>
    </source>
</evidence>
<keyword evidence="2" id="KW-1133">Transmembrane helix</keyword>
<dbReference type="Proteomes" id="UP000597444">
    <property type="component" value="Unassembled WGS sequence"/>
</dbReference>
<dbReference type="EMBL" id="BNJK01000001">
    <property type="protein sequence ID" value="GHO92810.1"/>
    <property type="molecule type" value="Genomic_DNA"/>
</dbReference>
<feature type="transmembrane region" description="Helical" evidence="2">
    <location>
        <begin position="110"/>
        <end position="135"/>
    </location>
</feature>
<keyword evidence="4" id="KW-1185">Reference proteome</keyword>
<feature type="region of interest" description="Disordered" evidence="1">
    <location>
        <begin position="1"/>
        <end position="21"/>
    </location>
</feature>
<keyword evidence="2" id="KW-0812">Transmembrane</keyword>
<accession>A0A8J3II23</accession>
<sequence>MKNASHKTGSLVPVRGGGSQKKKRAVQSCSICTRRIWLDPIHLIEPEGVPEPRLSWTLCDACHRHLMTEMSLSPVRSPLRLRIAIGMVASERWPMAYTTRVRTEDTDHRWIVLLSVGFFIAMLLHLVIIVLVGFMH</sequence>